<dbReference type="Proteomes" id="UP000664032">
    <property type="component" value="Unassembled WGS sequence"/>
</dbReference>
<comment type="caution">
    <text evidence="1">The sequence shown here is derived from an EMBL/GenBank/DDBJ whole genome shotgun (WGS) entry which is preliminary data.</text>
</comment>
<name>A0ACB8HCG5_PSICU</name>
<organism evidence="1 2">
    <name type="scientific">Psilocybe cubensis</name>
    <name type="common">Psychedelic mushroom</name>
    <name type="synonym">Stropharia cubensis</name>
    <dbReference type="NCBI Taxonomy" id="181762"/>
    <lineage>
        <taxon>Eukaryota</taxon>
        <taxon>Fungi</taxon>
        <taxon>Dikarya</taxon>
        <taxon>Basidiomycota</taxon>
        <taxon>Agaricomycotina</taxon>
        <taxon>Agaricomycetes</taxon>
        <taxon>Agaricomycetidae</taxon>
        <taxon>Agaricales</taxon>
        <taxon>Agaricineae</taxon>
        <taxon>Strophariaceae</taxon>
        <taxon>Psilocybe</taxon>
    </lineage>
</organism>
<evidence type="ECO:0000313" key="2">
    <source>
        <dbReference type="Proteomes" id="UP000664032"/>
    </source>
</evidence>
<accession>A0ACB8HCG5</accession>
<gene>
    <name evidence="1" type="ORF">JR316_0001796</name>
</gene>
<evidence type="ECO:0000313" key="1">
    <source>
        <dbReference type="EMBL" id="KAH9484894.1"/>
    </source>
</evidence>
<protein>
    <submittedName>
        <fullName evidence="1">CCR4-Not complex 3'-5'-exoribonuclease subunit Ccr4</fullName>
    </submittedName>
</protein>
<dbReference type="EMBL" id="JAFIQS020000002">
    <property type="protein sequence ID" value="KAH9484894.1"/>
    <property type="molecule type" value="Genomic_DNA"/>
</dbReference>
<sequence>MSTLTDSDLEDRFQSLGIRKRTCSIVDLPAEILICILLNLEWRDVLRLRQMSKALKNATHDKAVWLHLYETSFPGIPKQLDYPYGLYTVAELETTVVRGLKANVSWRSGDGDGRVEWVQRDIPGEEEMDRFWLSDSGRWLVVLTSVGSVVYHDLDNAGVPGRTLISRPSAAGQGSARRHMTTRMAADVCPRASNSKLEFNLALYLSQSPEESHFEVWKVRLQLENEGELPVLVAEKLASLERESEALVCHISLLGDDLAYSQTPWTNESAVVTVFNWKTASTHSEGYKYHKQEMYPAESGALYIPVHLLPGSRIFVMTSYSIQLFHYGDAHGQPCLELWHHRHDYVKEFTLSKPYICPETNSIRIIVSEMQRVLGCIIPYSLSKPSTTSTDTDTDANAWPSSSALRMPSGFVLLYDHGQTFERKRWRAAFGYRTGIVHCESAEMPPSSSIDDFRAILRSAKKIIILSGAGLSAPSGIQTYRGSGDKSLWSNPNAVKYSKHTTFEEDPSGSWQFYHHRRLECLKANPNKGHLALAALNIPSVASRVIPSATSVPLHVTQNLDELAVRALRVLPESSNEGQNRLIQIHGSLFRTRCRSCKHEEQNYKPYLRSSMKKLVRDEIADIAIGDLPRCGGDEWVGSNRYGRCGGLLRPDVVWFGEVPPRMGEIGREMTACDLLIVVGTSSIVQPAAGFASQVQGHSGKVAVFNLDRSNNDDKADFLFLGSCDTTLPEVLDVGGFEHRLANAMYYPQQSPGIQHKLSNHHDTNPWRLPMLVQQPGQQSSVGPPPPSPGYALYNNGAIQHHPGHHPLQHPPLQHHHQSSMSHYPSPPNQHTHQQQHLIAAQGSPASTTPVATPQWQQQLMKCEMVRASRSPHHRARASAMASRTVAKSAIPITNPNLIKPPPTPEQSNGGMGDGSPDGSPVNGNGVVNSQRPSTPGLTTEISRPTAIKPPENTWTSLDMGGVNIKNLPPTSGLFSFTFLINLYLNHNALSSVPLEISRLRHLELLDLSGNNLSTLPPELGMLSQLKEFYLFDNQLTTIPPQFGSLHQLQTLGIEGNPLDPLLKTMVQKDGTRALITYLRDNCPVETDPPERVWKHLIPPQDQDVLAKDPNVESVSIMCYNILCERCATEKVYGYTPSWALAWSYRKGRILDEILKHDVDIICLQEMDIAQYEDYFTANLSQHGYEGVFWPKSRYKTMKESDRRLVDGCATFYKSDKYKLVEKHLLEFSALAMQRQDFKKTDDMFNRVLGKDHLAVICLLENKHTGSRLIVANTHIHWDAAYRDVKLVQVALLVEEVEKIAHHFAKYPPPPPGFNGIMPPSSEASASSGVNGIDDSSDAASTSASAADESSTRPSPTPAPVYRPPPIYTDGSKIPTIVCGDFNSLLTSGVYEFLNTGSVPPTHEDFMSHTYGRYTSEGIRHRLGLKSAYSAPGAPAEALITNHTPTFKEHIDYVWYSAANMGVNKVLGEIDPAYLDKVVGFPNPHFPSDHVAIAAEFRIKPPRETAPSRQPSTPTSS</sequence>
<reference evidence="1" key="1">
    <citation type="submission" date="2021-10" db="EMBL/GenBank/DDBJ databases">
        <title>Psilocybe cubensis genome.</title>
        <authorList>
            <person name="Mckernan K.J."/>
            <person name="Crawford S."/>
            <person name="Trippe A."/>
            <person name="Kane L.T."/>
            <person name="Mclaughlin S."/>
        </authorList>
    </citation>
    <scope>NUCLEOTIDE SEQUENCE</scope>
    <source>
        <strain evidence="1">MGC-MH-2018</strain>
    </source>
</reference>
<keyword evidence="2" id="KW-1185">Reference proteome</keyword>
<proteinExistence type="predicted"/>